<evidence type="ECO:0000256" key="2">
    <source>
        <dbReference type="ARBA" id="ARBA00022704"/>
    </source>
</evidence>
<proteinExistence type="predicted"/>
<gene>
    <name evidence="5" type="ORF">F3Y22_tig00110933pilonHSYRG00258</name>
</gene>
<dbReference type="PANTHER" id="PTHR47364">
    <property type="entry name" value="CYSTEINE PROTEINASE INHIBITOR 5"/>
    <property type="match status" value="1"/>
</dbReference>
<dbReference type="OrthoDB" id="2016588at2759"/>
<dbReference type="AlphaFoldDB" id="A0A6A2ZE76"/>
<evidence type="ECO:0000256" key="3">
    <source>
        <dbReference type="SAM" id="SignalP"/>
    </source>
</evidence>
<dbReference type="GO" id="GO:0004869">
    <property type="term" value="F:cysteine-type endopeptidase inhibitor activity"/>
    <property type="evidence" value="ECO:0007669"/>
    <property type="project" value="UniProtKB-KW"/>
</dbReference>
<dbReference type="PROSITE" id="PS00287">
    <property type="entry name" value="CYSTATIN"/>
    <property type="match status" value="1"/>
</dbReference>
<dbReference type="EMBL" id="VEPZ02001168">
    <property type="protein sequence ID" value="KAE8689669.1"/>
    <property type="molecule type" value="Genomic_DNA"/>
</dbReference>
<dbReference type="InterPro" id="IPR018073">
    <property type="entry name" value="Prot_inh_cystat_CS"/>
</dbReference>
<evidence type="ECO:0000256" key="1">
    <source>
        <dbReference type="ARBA" id="ARBA00022690"/>
    </source>
</evidence>
<protein>
    <submittedName>
        <fullName evidence="5">Cysteine proteinase inhibitor 1</fullName>
    </submittedName>
</protein>
<dbReference type="Pfam" id="PF16845">
    <property type="entry name" value="SQAPI"/>
    <property type="match status" value="1"/>
</dbReference>
<keyword evidence="3" id="KW-0732">Signal</keyword>
<keyword evidence="1" id="KW-0646">Protease inhibitor</keyword>
<reference evidence="5" key="1">
    <citation type="submission" date="2019-09" db="EMBL/GenBank/DDBJ databases">
        <title>Draft genome information of white flower Hibiscus syriacus.</title>
        <authorList>
            <person name="Kim Y.-M."/>
        </authorList>
    </citation>
    <scope>NUCLEOTIDE SEQUENCE [LARGE SCALE GENOMIC DNA]</scope>
    <source>
        <strain evidence="5">YM2019G1</strain>
    </source>
</reference>
<feature type="chain" id="PRO_5025535717" evidence="3">
    <location>
        <begin position="25"/>
        <end position="119"/>
    </location>
</feature>
<organism evidence="5 6">
    <name type="scientific">Hibiscus syriacus</name>
    <name type="common">Rose of Sharon</name>
    <dbReference type="NCBI Taxonomy" id="106335"/>
    <lineage>
        <taxon>Eukaryota</taxon>
        <taxon>Viridiplantae</taxon>
        <taxon>Streptophyta</taxon>
        <taxon>Embryophyta</taxon>
        <taxon>Tracheophyta</taxon>
        <taxon>Spermatophyta</taxon>
        <taxon>Magnoliopsida</taxon>
        <taxon>eudicotyledons</taxon>
        <taxon>Gunneridae</taxon>
        <taxon>Pentapetalae</taxon>
        <taxon>rosids</taxon>
        <taxon>malvids</taxon>
        <taxon>Malvales</taxon>
        <taxon>Malvaceae</taxon>
        <taxon>Malvoideae</taxon>
        <taxon>Hibiscus</taxon>
    </lineage>
</organism>
<dbReference type="SMART" id="SM00043">
    <property type="entry name" value="CY"/>
    <property type="match status" value="1"/>
</dbReference>
<keyword evidence="2" id="KW-0789">Thiol protease inhibitor</keyword>
<dbReference type="CDD" id="cd00042">
    <property type="entry name" value="CY"/>
    <property type="match status" value="1"/>
</dbReference>
<dbReference type="InterPro" id="IPR046350">
    <property type="entry name" value="Cystatin_sf"/>
</dbReference>
<dbReference type="Proteomes" id="UP000436088">
    <property type="component" value="Unassembled WGS sequence"/>
</dbReference>
<evidence type="ECO:0000313" key="6">
    <source>
        <dbReference type="Proteomes" id="UP000436088"/>
    </source>
</evidence>
<feature type="signal peptide" evidence="3">
    <location>
        <begin position="1"/>
        <end position="24"/>
    </location>
</feature>
<comment type="caution">
    <text evidence="5">The sequence shown here is derived from an EMBL/GenBank/DDBJ whole genome shotgun (WGS) entry which is preliminary data.</text>
</comment>
<dbReference type="SUPFAM" id="SSF54403">
    <property type="entry name" value="Cystatin/monellin"/>
    <property type="match status" value="1"/>
</dbReference>
<dbReference type="InterPro" id="IPR000010">
    <property type="entry name" value="Cystatin_dom"/>
</dbReference>
<evidence type="ECO:0000259" key="4">
    <source>
        <dbReference type="SMART" id="SM00043"/>
    </source>
</evidence>
<keyword evidence="6" id="KW-1185">Reference proteome</keyword>
<feature type="domain" description="Cystatin" evidence="4">
    <location>
        <begin position="28"/>
        <end position="117"/>
    </location>
</feature>
<accession>A0A6A2ZE76</accession>
<evidence type="ECO:0000313" key="5">
    <source>
        <dbReference type="EMBL" id="KAE8689669.1"/>
    </source>
</evidence>
<dbReference type="Gene3D" id="3.10.450.10">
    <property type="match status" value="1"/>
</dbReference>
<sequence>MQRKSSSSIFLLSLVFLPLIFSDARESNLPGGWSPIENITDPHVTEIAKFAVSEYNKQSKASLELVKVVKGESQVVSGMNYRLVLKAKNGTAVKTYQAVVWEKEWQNYRSLTSFNLVKG</sequence>
<dbReference type="PANTHER" id="PTHR47364:SF2">
    <property type="entry name" value="CYSTEINE PROTEINASE INHIBITOR 5"/>
    <property type="match status" value="1"/>
</dbReference>
<name>A0A6A2ZE76_HIBSY</name>